<feature type="transmembrane region" description="Helical" evidence="7">
    <location>
        <begin position="12"/>
        <end position="31"/>
    </location>
</feature>
<dbReference type="Pfam" id="PF20684">
    <property type="entry name" value="Fung_rhodopsin"/>
    <property type="match status" value="1"/>
</dbReference>
<comment type="similarity">
    <text evidence="5">Belongs to the SAT4 family.</text>
</comment>
<evidence type="ECO:0000313" key="10">
    <source>
        <dbReference type="Proteomes" id="UP000824998"/>
    </source>
</evidence>
<comment type="caution">
    <text evidence="9">The sequence shown here is derived from an EMBL/GenBank/DDBJ whole genome shotgun (WGS) entry which is preliminary data.</text>
</comment>
<evidence type="ECO:0000259" key="8">
    <source>
        <dbReference type="Pfam" id="PF20684"/>
    </source>
</evidence>
<evidence type="ECO:0000256" key="4">
    <source>
        <dbReference type="ARBA" id="ARBA00023136"/>
    </source>
</evidence>
<feature type="transmembrane region" description="Helical" evidence="7">
    <location>
        <begin position="101"/>
        <end position="128"/>
    </location>
</feature>
<evidence type="ECO:0000256" key="3">
    <source>
        <dbReference type="ARBA" id="ARBA00022989"/>
    </source>
</evidence>
<protein>
    <recommendedName>
        <fullName evidence="8">Rhodopsin domain-containing protein</fullName>
    </recommendedName>
</protein>
<accession>A0A9P7Y7Q6</accession>
<keyword evidence="3 7" id="KW-1133">Transmembrane helix</keyword>
<evidence type="ECO:0000256" key="6">
    <source>
        <dbReference type="SAM" id="MobiDB-lite"/>
    </source>
</evidence>
<reference evidence="9" key="1">
    <citation type="journal article" date="2021" name="IMA Fungus">
        <title>Genomic characterization of three marine fungi, including Emericellopsis atlantica sp. nov. with signatures of a generalist lifestyle and marine biomass degradation.</title>
        <authorList>
            <person name="Hagestad O.C."/>
            <person name="Hou L."/>
            <person name="Andersen J.H."/>
            <person name="Hansen E.H."/>
            <person name="Altermark B."/>
            <person name="Li C."/>
            <person name="Kuhnert E."/>
            <person name="Cox R.J."/>
            <person name="Crous P.W."/>
            <person name="Spatafora J.W."/>
            <person name="Lail K."/>
            <person name="Amirebrahimi M."/>
            <person name="Lipzen A."/>
            <person name="Pangilinan J."/>
            <person name="Andreopoulos W."/>
            <person name="Hayes R.D."/>
            <person name="Ng V."/>
            <person name="Grigoriev I.V."/>
            <person name="Jackson S.A."/>
            <person name="Sutton T.D.S."/>
            <person name="Dobson A.D.W."/>
            <person name="Rama T."/>
        </authorList>
    </citation>
    <scope>NUCLEOTIDE SEQUENCE</scope>
    <source>
        <strain evidence="9">TRa018bII</strain>
    </source>
</reference>
<dbReference type="PANTHER" id="PTHR33048">
    <property type="entry name" value="PTH11-LIKE INTEGRAL MEMBRANE PROTEIN (AFU_ORTHOLOGUE AFUA_5G11245)"/>
    <property type="match status" value="1"/>
</dbReference>
<keyword evidence="10" id="KW-1185">Reference proteome</keyword>
<evidence type="ECO:0000256" key="1">
    <source>
        <dbReference type="ARBA" id="ARBA00004141"/>
    </source>
</evidence>
<evidence type="ECO:0000313" key="9">
    <source>
        <dbReference type="EMBL" id="KAG9228669.1"/>
    </source>
</evidence>
<gene>
    <name evidence="9" type="ORF">BJ875DRAFT_446670</name>
</gene>
<organism evidence="9 10">
    <name type="scientific">Amylocarpus encephaloides</name>
    <dbReference type="NCBI Taxonomy" id="45428"/>
    <lineage>
        <taxon>Eukaryota</taxon>
        <taxon>Fungi</taxon>
        <taxon>Dikarya</taxon>
        <taxon>Ascomycota</taxon>
        <taxon>Pezizomycotina</taxon>
        <taxon>Leotiomycetes</taxon>
        <taxon>Helotiales</taxon>
        <taxon>Helotiales incertae sedis</taxon>
        <taxon>Amylocarpus</taxon>
    </lineage>
</organism>
<dbReference type="InterPro" id="IPR052337">
    <property type="entry name" value="SAT4-like"/>
</dbReference>
<feature type="transmembrane region" description="Helical" evidence="7">
    <location>
        <begin position="140"/>
        <end position="167"/>
    </location>
</feature>
<dbReference type="Proteomes" id="UP000824998">
    <property type="component" value="Unassembled WGS sequence"/>
</dbReference>
<feature type="transmembrane region" description="Helical" evidence="7">
    <location>
        <begin position="43"/>
        <end position="62"/>
    </location>
</feature>
<feature type="transmembrane region" description="Helical" evidence="7">
    <location>
        <begin position="215"/>
        <end position="235"/>
    </location>
</feature>
<proteinExistence type="inferred from homology"/>
<dbReference type="AlphaFoldDB" id="A0A9P7Y7Q6"/>
<feature type="domain" description="Rhodopsin" evidence="8">
    <location>
        <begin position="27"/>
        <end position="280"/>
    </location>
</feature>
<dbReference type="OrthoDB" id="2988756at2759"/>
<keyword evidence="4 7" id="KW-0472">Membrane</keyword>
<name>A0A9P7Y7Q6_9HELO</name>
<dbReference type="GO" id="GO:0016020">
    <property type="term" value="C:membrane"/>
    <property type="evidence" value="ECO:0007669"/>
    <property type="project" value="UniProtKB-SubCell"/>
</dbReference>
<comment type="subcellular location">
    <subcellularLocation>
        <location evidence="1">Membrane</location>
        <topology evidence="1">Multi-pass membrane protein</topology>
    </subcellularLocation>
</comment>
<evidence type="ECO:0000256" key="5">
    <source>
        <dbReference type="ARBA" id="ARBA00038359"/>
    </source>
</evidence>
<evidence type="ECO:0000256" key="7">
    <source>
        <dbReference type="SAM" id="Phobius"/>
    </source>
</evidence>
<feature type="transmembrane region" description="Helical" evidence="7">
    <location>
        <begin position="179"/>
        <end position="203"/>
    </location>
</feature>
<dbReference type="EMBL" id="MU251882">
    <property type="protein sequence ID" value="KAG9228669.1"/>
    <property type="molecule type" value="Genomic_DNA"/>
</dbReference>
<dbReference type="PANTHER" id="PTHR33048:SF47">
    <property type="entry name" value="INTEGRAL MEMBRANE PROTEIN-RELATED"/>
    <property type="match status" value="1"/>
</dbReference>
<sequence length="423" mass="47336">MTLSPGAIRNLVVTIIFTVLAFFFICLRIFARFVVLEDGRKDEIAIIGSMISAIGLLSATVYEVKWGLGEKTATRTPEELTNFFHRKPNCLNLPVLDNEAIGLYVAIIFYNISLSLTKFSIVLQYLRVFTQGPTRLAAKFALIFIILYSLESICISIFACIPVSAFWDHSVAGHCVDKKFLWFFNASFNILTDLILLIVPMPALSKLFLPTKQKVLLMLLFGLGGFGCLVSVLRLQSLYIVSVTDDIVLRNADSSMWSNIEVNVGITCASLQTIRPVLQRCFPRLFTSLSRTQPNGGAYTRSHGNNTMPFNQAIDTNARFELKSSIQGGQPVRNTRGEGSSDGMRSIFSEDGDEEKGITSHGVNDRRIKMRAFKRMSRLLSERTGSIFSDGIERRKLDLGMHRLLLFDNSMFSAQPLLYPLLP</sequence>
<evidence type="ECO:0000256" key="2">
    <source>
        <dbReference type="ARBA" id="ARBA00022692"/>
    </source>
</evidence>
<dbReference type="InterPro" id="IPR049326">
    <property type="entry name" value="Rhodopsin_dom_fungi"/>
</dbReference>
<keyword evidence="2 7" id="KW-0812">Transmembrane</keyword>
<feature type="region of interest" description="Disordered" evidence="6">
    <location>
        <begin position="326"/>
        <end position="363"/>
    </location>
</feature>